<organism evidence="2 3">
    <name type="scientific">Gossypium raimondii</name>
    <name type="common">Peruvian cotton</name>
    <name type="synonym">Gossypium klotzschianum subsp. raimondii</name>
    <dbReference type="NCBI Taxonomy" id="29730"/>
    <lineage>
        <taxon>Eukaryota</taxon>
        <taxon>Viridiplantae</taxon>
        <taxon>Streptophyta</taxon>
        <taxon>Embryophyta</taxon>
        <taxon>Tracheophyta</taxon>
        <taxon>Spermatophyta</taxon>
        <taxon>Magnoliopsida</taxon>
        <taxon>eudicotyledons</taxon>
        <taxon>Gunneridae</taxon>
        <taxon>Pentapetalae</taxon>
        <taxon>rosids</taxon>
        <taxon>malvids</taxon>
        <taxon>Malvales</taxon>
        <taxon>Malvaceae</taxon>
        <taxon>Malvoideae</taxon>
        <taxon>Gossypium</taxon>
    </lineage>
</organism>
<dbReference type="PANTHER" id="PTHR34125">
    <property type="entry name" value="OS01G0762900 PROTEIN"/>
    <property type="match status" value="1"/>
</dbReference>
<feature type="transmembrane region" description="Helical" evidence="1">
    <location>
        <begin position="40"/>
        <end position="61"/>
    </location>
</feature>
<keyword evidence="1" id="KW-1133">Transmembrane helix</keyword>
<proteinExistence type="predicted"/>
<feature type="transmembrane region" description="Helical" evidence="1">
    <location>
        <begin position="12"/>
        <end position="34"/>
    </location>
</feature>
<dbReference type="Gramene" id="KJB67408">
    <property type="protein sequence ID" value="KJB67408"/>
    <property type="gene ID" value="B456_010G189800"/>
</dbReference>
<reference evidence="2 3" key="1">
    <citation type="journal article" date="2012" name="Nature">
        <title>Repeated polyploidization of Gossypium genomes and the evolution of spinnable cotton fibres.</title>
        <authorList>
            <person name="Paterson A.H."/>
            <person name="Wendel J.F."/>
            <person name="Gundlach H."/>
            <person name="Guo H."/>
            <person name="Jenkins J."/>
            <person name="Jin D."/>
            <person name="Llewellyn D."/>
            <person name="Showmaker K.C."/>
            <person name="Shu S."/>
            <person name="Udall J."/>
            <person name="Yoo M.J."/>
            <person name="Byers R."/>
            <person name="Chen W."/>
            <person name="Doron-Faigenboim A."/>
            <person name="Duke M.V."/>
            <person name="Gong L."/>
            <person name="Grimwood J."/>
            <person name="Grover C."/>
            <person name="Grupp K."/>
            <person name="Hu G."/>
            <person name="Lee T.H."/>
            <person name="Li J."/>
            <person name="Lin L."/>
            <person name="Liu T."/>
            <person name="Marler B.S."/>
            <person name="Page J.T."/>
            <person name="Roberts A.W."/>
            <person name="Romanel E."/>
            <person name="Sanders W.S."/>
            <person name="Szadkowski E."/>
            <person name="Tan X."/>
            <person name="Tang H."/>
            <person name="Xu C."/>
            <person name="Wang J."/>
            <person name="Wang Z."/>
            <person name="Zhang D."/>
            <person name="Zhang L."/>
            <person name="Ashrafi H."/>
            <person name="Bedon F."/>
            <person name="Bowers J.E."/>
            <person name="Brubaker C.L."/>
            <person name="Chee P.W."/>
            <person name="Das S."/>
            <person name="Gingle A.R."/>
            <person name="Haigler C.H."/>
            <person name="Harker D."/>
            <person name="Hoffmann L.V."/>
            <person name="Hovav R."/>
            <person name="Jones D.C."/>
            <person name="Lemke C."/>
            <person name="Mansoor S."/>
            <person name="ur Rahman M."/>
            <person name="Rainville L.N."/>
            <person name="Rambani A."/>
            <person name="Reddy U.K."/>
            <person name="Rong J.K."/>
            <person name="Saranga Y."/>
            <person name="Scheffler B.E."/>
            <person name="Scheffler J.A."/>
            <person name="Stelly D.M."/>
            <person name="Triplett B.A."/>
            <person name="Van Deynze A."/>
            <person name="Vaslin M.F."/>
            <person name="Waghmare V.N."/>
            <person name="Walford S.A."/>
            <person name="Wright R.J."/>
            <person name="Zaki E.A."/>
            <person name="Zhang T."/>
            <person name="Dennis E.S."/>
            <person name="Mayer K.F."/>
            <person name="Peterson D.G."/>
            <person name="Rokhsar D.S."/>
            <person name="Wang X."/>
            <person name="Schmutz J."/>
        </authorList>
    </citation>
    <scope>NUCLEOTIDE SEQUENCE [LARGE SCALE GENOMIC DNA]</scope>
</reference>
<evidence type="ECO:0000313" key="3">
    <source>
        <dbReference type="Proteomes" id="UP000032304"/>
    </source>
</evidence>
<dbReference type="PANTHER" id="PTHR34125:SF7">
    <property type="entry name" value="TRANSMEMBRANE PROTEIN"/>
    <property type="match status" value="1"/>
</dbReference>
<gene>
    <name evidence="2" type="ORF">B456_010G189800</name>
</gene>
<accession>A0A0D2SVJ2</accession>
<keyword evidence="1" id="KW-0472">Membrane</keyword>
<evidence type="ECO:0000256" key="1">
    <source>
        <dbReference type="SAM" id="Phobius"/>
    </source>
</evidence>
<protein>
    <submittedName>
        <fullName evidence="2">Uncharacterized protein</fullName>
    </submittedName>
</protein>
<dbReference type="AlphaFoldDB" id="A0A0D2SVJ2"/>
<name>A0A0D2SVJ2_GOSRA</name>
<sequence length="100" mass="11123">MKPMGIQQKLNQYRFHFILAIFVSSIIAFLSYVAPSMLTILAYFWPLFASTTVLLVAIMAFGGVSQLATEAHGEKAGEGLLDYVAAARLEHIDQEPQKFE</sequence>
<dbReference type="STRING" id="29730.A0A0D2SVJ2"/>
<keyword evidence="1" id="KW-0812">Transmembrane</keyword>
<dbReference type="eggNOG" id="ENOG502S4A8">
    <property type="taxonomic scope" value="Eukaryota"/>
</dbReference>
<dbReference type="OMA" id="DIVAYFW"/>
<evidence type="ECO:0000313" key="2">
    <source>
        <dbReference type="EMBL" id="KJB67408.1"/>
    </source>
</evidence>
<dbReference type="EMBL" id="CM001749">
    <property type="protein sequence ID" value="KJB67408.1"/>
    <property type="molecule type" value="Genomic_DNA"/>
</dbReference>
<dbReference type="Proteomes" id="UP000032304">
    <property type="component" value="Chromosome 10"/>
</dbReference>
<keyword evidence="3" id="KW-1185">Reference proteome</keyword>